<reference evidence="3 4" key="1">
    <citation type="submission" date="2020-04" db="EMBL/GenBank/DDBJ databases">
        <title>Paraburkholderia sp. RP-4-7 isolated from soil.</title>
        <authorList>
            <person name="Dahal R.H."/>
        </authorList>
    </citation>
    <scope>NUCLEOTIDE SEQUENCE [LARGE SCALE GENOMIC DNA]</scope>
    <source>
        <strain evidence="3 4">RP-4-7</strain>
    </source>
</reference>
<protein>
    <submittedName>
        <fullName evidence="3">Cupin domain-containing protein</fullName>
    </submittedName>
</protein>
<dbReference type="AlphaFoldDB" id="A0A848IHZ5"/>
<dbReference type="EMBL" id="JABBGJ010000035">
    <property type="protein sequence ID" value="NMM02008.1"/>
    <property type="molecule type" value="Genomic_DNA"/>
</dbReference>
<feature type="chain" id="PRO_5032862036" evidence="1">
    <location>
        <begin position="24"/>
        <end position="134"/>
    </location>
</feature>
<dbReference type="Gene3D" id="2.60.120.10">
    <property type="entry name" value="Jelly Rolls"/>
    <property type="match status" value="1"/>
</dbReference>
<feature type="signal peptide" evidence="1">
    <location>
        <begin position="1"/>
        <end position="23"/>
    </location>
</feature>
<gene>
    <name evidence="3" type="ORF">HHL24_29260</name>
</gene>
<dbReference type="PANTHER" id="PTHR38599">
    <property type="entry name" value="CUPIN DOMAIN PROTEIN (AFU_ORTHOLOGUE AFUA_3G13620)"/>
    <property type="match status" value="1"/>
</dbReference>
<evidence type="ECO:0000259" key="2">
    <source>
        <dbReference type="Pfam" id="PF07883"/>
    </source>
</evidence>
<dbReference type="InterPro" id="IPR011051">
    <property type="entry name" value="RmlC_Cupin_sf"/>
</dbReference>
<comment type="caution">
    <text evidence="3">The sequence shown here is derived from an EMBL/GenBank/DDBJ whole genome shotgun (WGS) entry which is preliminary data.</text>
</comment>
<dbReference type="SUPFAM" id="SSF51182">
    <property type="entry name" value="RmlC-like cupins"/>
    <property type="match status" value="1"/>
</dbReference>
<proteinExistence type="predicted"/>
<sequence>MLNNLRCLALVAAPLLGLQSVEAAEKAPATKDTVVLQRVSVQGNDREMGMGIAEFPPNAAKPRHKATGPELAYVLEGEVTVAVDGQPSRIVHAGESYRMPANVVHVTTAGPAGAKVLASWAWNPGKPFNVNVPQ</sequence>
<evidence type="ECO:0000313" key="3">
    <source>
        <dbReference type="EMBL" id="NMM02008.1"/>
    </source>
</evidence>
<dbReference type="InterPro" id="IPR014710">
    <property type="entry name" value="RmlC-like_jellyroll"/>
</dbReference>
<keyword evidence="1" id="KW-0732">Signal</keyword>
<keyword evidence="4" id="KW-1185">Reference proteome</keyword>
<name>A0A848IHZ5_9BURK</name>
<accession>A0A848IHZ5</accession>
<evidence type="ECO:0000256" key="1">
    <source>
        <dbReference type="SAM" id="SignalP"/>
    </source>
</evidence>
<dbReference type="InterPro" id="IPR013096">
    <property type="entry name" value="Cupin_2"/>
</dbReference>
<dbReference type="RefSeq" id="WP_169488826.1">
    <property type="nucleotide sequence ID" value="NZ_JABBGJ010000035.1"/>
</dbReference>
<dbReference type="Pfam" id="PF07883">
    <property type="entry name" value="Cupin_2"/>
    <property type="match status" value="1"/>
</dbReference>
<organism evidence="3 4">
    <name type="scientific">Paraburkholderia polaris</name>
    <dbReference type="NCBI Taxonomy" id="2728848"/>
    <lineage>
        <taxon>Bacteria</taxon>
        <taxon>Pseudomonadati</taxon>
        <taxon>Pseudomonadota</taxon>
        <taxon>Betaproteobacteria</taxon>
        <taxon>Burkholderiales</taxon>
        <taxon>Burkholderiaceae</taxon>
        <taxon>Paraburkholderia</taxon>
    </lineage>
</organism>
<dbReference type="Proteomes" id="UP000544134">
    <property type="component" value="Unassembled WGS sequence"/>
</dbReference>
<dbReference type="PANTHER" id="PTHR38599:SF1">
    <property type="entry name" value="CUPIN DOMAIN PROTEIN (AFU_ORTHOLOGUE AFUA_3G13620)"/>
    <property type="match status" value="1"/>
</dbReference>
<feature type="domain" description="Cupin type-2" evidence="2">
    <location>
        <begin position="52"/>
        <end position="107"/>
    </location>
</feature>
<evidence type="ECO:0000313" key="4">
    <source>
        <dbReference type="Proteomes" id="UP000544134"/>
    </source>
</evidence>